<dbReference type="Pfam" id="PF13193">
    <property type="entry name" value="AMP-binding_C"/>
    <property type="match status" value="1"/>
</dbReference>
<dbReference type="AlphaFoldDB" id="A0A382AM66"/>
<evidence type="ECO:0000256" key="2">
    <source>
        <dbReference type="ARBA" id="ARBA00022598"/>
    </source>
</evidence>
<feature type="domain" description="AMP-dependent synthetase/ligase" evidence="3">
    <location>
        <begin position="1"/>
        <end position="332"/>
    </location>
</feature>
<sequence length="470" mass="49948">VAAALVAAGSTRGDRVAFLGDSRLDFFIHFLAATSIGCIWQGLNPKYTWDELAFVVADAAPRLIFDGTMVGDRTAERLAEQIDEVERTIVLDQPNWEAFLAAGGDVGTGDLGARQATVESSDPAMIVYTSGSTGRPKGALLTHRGVAYCGVTGGKARGLGGKKVICNLPVNHVGAVSDICARAMISGGTVVFQERFDPELMLATIETEEVQVWAGVPTIFQICLAHPTFPNVDLSCVEHVAWGGAAMSLPVLEALLAATGAGRASVGYGMTESTGAVTSTTPESTLEQLTTTVGVPIPGHDYRIVTEDGTPCKVGESGEIQIRGDWTMAGYWNRPDADCATDDGWFRTGDLAVLRDDGYIQLVGRLSEMFKSGGYNTYPREIEQCLEEHPAVRMAAVVAVPDQVFDQVGHGFVVADPGVTSDDLLAHCREHLANYKVPKAVHLREQLPMLAVGKIDKKALGSEASRLVGG</sequence>
<evidence type="ECO:0008006" key="6">
    <source>
        <dbReference type="Google" id="ProtNLM"/>
    </source>
</evidence>
<dbReference type="InterPro" id="IPR045851">
    <property type="entry name" value="AMP-bd_C_sf"/>
</dbReference>
<dbReference type="Pfam" id="PF00501">
    <property type="entry name" value="AMP-binding"/>
    <property type="match status" value="1"/>
</dbReference>
<dbReference type="EMBL" id="UINC01025856">
    <property type="protein sequence ID" value="SVB02232.1"/>
    <property type="molecule type" value="Genomic_DNA"/>
</dbReference>
<protein>
    <recommendedName>
        <fullName evidence="6">AMP-dependent synthetase/ligase domain-containing protein</fullName>
    </recommendedName>
</protein>
<dbReference type="PROSITE" id="PS00455">
    <property type="entry name" value="AMP_BINDING"/>
    <property type="match status" value="1"/>
</dbReference>
<feature type="domain" description="AMP-binding enzyme C-terminal" evidence="4">
    <location>
        <begin position="381"/>
        <end position="454"/>
    </location>
</feature>
<dbReference type="GO" id="GO:0031956">
    <property type="term" value="F:medium-chain fatty acid-CoA ligase activity"/>
    <property type="evidence" value="ECO:0007669"/>
    <property type="project" value="TreeGrafter"/>
</dbReference>
<feature type="non-terminal residue" evidence="5">
    <location>
        <position position="1"/>
    </location>
</feature>
<dbReference type="Gene3D" id="3.30.300.30">
    <property type="match status" value="1"/>
</dbReference>
<organism evidence="5">
    <name type="scientific">marine metagenome</name>
    <dbReference type="NCBI Taxonomy" id="408172"/>
    <lineage>
        <taxon>unclassified sequences</taxon>
        <taxon>metagenomes</taxon>
        <taxon>ecological metagenomes</taxon>
    </lineage>
</organism>
<dbReference type="PANTHER" id="PTHR43201:SF5">
    <property type="entry name" value="MEDIUM-CHAIN ACYL-COA LIGASE ACSF2, MITOCHONDRIAL"/>
    <property type="match status" value="1"/>
</dbReference>
<proteinExistence type="inferred from homology"/>
<dbReference type="InterPro" id="IPR000873">
    <property type="entry name" value="AMP-dep_synth/lig_dom"/>
</dbReference>
<dbReference type="Gene3D" id="3.40.50.12780">
    <property type="entry name" value="N-terminal domain of ligase-like"/>
    <property type="match status" value="1"/>
</dbReference>
<dbReference type="GO" id="GO:0006631">
    <property type="term" value="P:fatty acid metabolic process"/>
    <property type="evidence" value="ECO:0007669"/>
    <property type="project" value="TreeGrafter"/>
</dbReference>
<dbReference type="InterPro" id="IPR025110">
    <property type="entry name" value="AMP-bd_C"/>
</dbReference>
<evidence type="ECO:0000259" key="3">
    <source>
        <dbReference type="Pfam" id="PF00501"/>
    </source>
</evidence>
<evidence type="ECO:0000259" key="4">
    <source>
        <dbReference type="Pfam" id="PF13193"/>
    </source>
</evidence>
<keyword evidence="2" id="KW-0436">Ligase</keyword>
<dbReference type="InterPro" id="IPR020845">
    <property type="entry name" value="AMP-binding_CS"/>
</dbReference>
<dbReference type="PANTHER" id="PTHR43201">
    <property type="entry name" value="ACYL-COA SYNTHETASE"/>
    <property type="match status" value="1"/>
</dbReference>
<comment type="similarity">
    <text evidence="1">Belongs to the ATP-dependent AMP-binding enzyme family.</text>
</comment>
<gene>
    <name evidence="5" type="ORF">METZ01_LOCUS155086</name>
</gene>
<reference evidence="5" key="1">
    <citation type="submission" date="2018-05" db="EMBL/GenBank/DDBJ databases">
        <authorList>
            <person name="Lanie J.A."/>
            <person name="Ng W.-L."/>
            <person name="Kazmierczak K.M."/>
            <person name="Andrzejewski T.M."/>
            <person name="Davidsen T.M."/>
            <person name="Wayne K.J."/>
            <person name="Tettelin H."/>
            <person name="Glass J.I."/>
            <person name="Rusch D."/>
            <person name="Podicherti R."/>
            <person name="Tsui H.-C.T."/>
            <person name="Winkler M.E."/>
        </authorList>
    </citation>
    <scope>NUCLEOTIDE SEQUENCE</scope>
</reference>
<dbReference type="InterPro" id="IPR042099">
    <property type="entry name" value="ANL_N_sf"/>
</dbReference>
<evidence type="ECO:0000313" key="5">
    <source>
        <dbReference type="EMBL" id="SVB02232.1"/>
    </source>
</evidence>
<name>A0A382AM66_9ZZZZ</name>
<dbReference type="SUPFAM" id="SSF56801">
    <property type="entry name" value="Acetyl-CoA synthetase-like"/>
    <property type="match status" value="1"/>
</dbReference>
<evidence type="ECO:0000256" key="1">
    <source>
        <dbReference type="ARBA" id="ARBA00006432"/>
    </source>
</evidence>
<accession>A0A382AM66</accession>